<dbReference type="AlphaFoldDB" id="A0A1Y1JLW5"/>
<gene>
    <name evidence="2" type="ORF">PGO_140040</name>
</gene>
<reference evidence="3" key="1">
    <citation type="submission" date="2017-04" db="EMBL/GenBank/DDBJ databases">
        <title>Plasmodium gonderi genome.</title>
        <authorList>
            <person name="Arisue N."/>
            <person name="Honma H."/>
            <person name="Kawai S."/>
            <person name="Tougan T."/>
            <person name="Tanabe K."/>
            <person name="Horii T."/>
        </authorList>
    </citation>
    <scope>NUCLEOTIDE SEQUENCE [LARGE SCALE GENOMIC DNA]</scope>
    <source>
        <strain evidence="3">ATCC 30045</strain>
    </source>
</reference>
<dbReference type="PANTHER" id="PTHR11614">
    <property type="entry name" value="PHOSPHOLIPASE-RELATED"/>
    <property type="match status" value="1"/>
</dbReference>
<dbReference type="InterPro" id="IPR029058">
    <property type="entry name" value="AB_hydrolase_fold"/>
</dbReference>
<name>A0A1Y1JLW5_PLAGO</name>
<evidence type="ECO:0000313" key="2">
    <source>
        <dbReference type="EMBL" id="GAW83210.1"/>
    </source>
</evidence>
<protein>
    <submittedName>
        <fullName evidence="2">PST-A protein</fullName>
    </submittedName>
</protein>
<evidence type="ECO:0000259" key="1">
    <source>
        <dbReference type="Pfam" id="PF12146"/>
    </source>
</evidence>
<dbReference type="RefSeq" id="XP_028545799.1">
    <property type="nucleotide sequence ID" value="XM_028689998.1"/>
</dbReference>
<evidence type="ECO:0000313" key="3">
    <source>
        <dbReference type="Proteomes" id="UP000195521"/>
    </source>
</evidence>
<comment type="caution">
    <text evidence="2">The sequence shown here is derived from an EMBL/GenBank/DDBJ whole genome shotgun (WGS) entry which is preliminary data.</text>
</comment>
<dbReference type="Gene3D" id="3.40.50.1820">
    <property type="entry name" value="alpha/beta hydrolase"/>
    <property type="match status" value="1"/>
</dbReference>
<dbReference type="OrthoDB" id="2498029at2759"/>
<dbReference type="SUPFAM" id="SSF53474">
    <property type="entry name" value="alpha/beta-Hydrolases"/>
    <property type="match status" value="1"/>
</dbReference>
<dbReference type="InterPro" id="IPR022742">
    <property type="entry name" value="Hydrolase_4"/>
</dbReference>
<dbReference type="Proteomes" id="UP000195521">
    <property type="component" value="Unassembled WGS sequence"/>
</dbReference>
<dbReference type="GeneID" id="39749953"/>
<accession>A0A1Y1JLW5</accession>
<dbReference type="InterPro" id="IPR051044">
    <property type="entry name" value="MAG_DAG_Lipase"/>
</dbReference>
<feature type="domain" description="Serine aminopeptidase S33" evidence="1">
    <location>
        <begin position="89"/>
        <end position="343"/>
    </location>
</feature>
<keyword evidence="3" id="KW-1185">Reference proteome</keyword>
<organism evidence="2 3">
    <name type="scientific">Plasmodium gonderi</name>
    <dbReference type="NCBI Taxonomy" id="77519"/>
    <lineage>
        <taxon>Eukaryota</taxon>
        <taxon>Sar</taxon>
        <taxon>Alveolata</taxon>
        <taxon>Apicomplexa</taxon>
        <taxon>Aconoidasida</taxon>
        <taxon>Haemosporida</taxon>
        <taxon>Plasmodiidae</taxon>
        <taxon>Plasmodium</taxon>
        <taxon>Plasmodium (Plasmodium)</taxon>
    </lineage>
</organism>
<dbReference type="OMA" id="SWVQQLN"/>
<dbReference type="EMBL" id="BDQF01000015">
    <property type="protein sequence ID" value="GAW83210.1"/>
    <property type="molecule type" value="Genomic_DNA"/>
</dbReference>
<sequence length="371" mass="42908">MLHDPECGPEHFVKSQRLDGRPQLGAFKNKHGVSLSTYGWLVKNAIGIIILIHGLNSHVRFSFLRHNVDIVGTDKAILKDGVNYYVYKDSWVERFNKSGYSVYGIDLQGHGKSGGWGHLRANIRHFDDMVHDVLDYIMKIQENFCGSEKSNNILCCDDLKGSKKSIPVYIIGQSMGGNIALRTLQLIGKMGEYNEKKLNIKGCISLSGMISIERLVASPRSYKYKYIYLPIIRLFSYCFPRFRIVNNMRYIKYKFMNDLFKYDKMRYNKGITSRFACELLKAMGNLDRDMQYIPEDIPILFIHSKDDTLCYYRGVVSFFKRLKNDNKELLILENMEHMLTVEPGNETVLSKIMNWLSKLTSEIKNANLNKK</sequence>
<dbReference type="InterPro" id="IPR006494">
    <property type="entry name" value="PST_A"/>
</dbReference>
<dbReference type="NCBIfam" id="TIGR01607">
    <property type="entry name" value="PST-A"/>
    <property type="match status" value="1"/>
</dbReference>
<proteinExistence type="predicted"/>
<dbReference type="Pfam" id="PF12146">
    <property type="entry name" value="Hydrolase_4"/>
    <property type="match status" value="1"/>
</dbReference>